<gene>
    <name evidence="1" type="ORF">K443DRAFT_683137</name>
</gene>
<dbReference type="AlphaFoldDB" id="A0A0C9XC05"/>
<evidence type="ECO:0000313" key="1">
    <source>
        <dbReference type="EMBL" id="KIJ95301.1"/>
    </source>
</evidence>
<sequence>MTISRPQYGQSSCLKTPNFKSGVTWQGSPSIYLARVAPHSHKLVAPTVSLIYKRGLVFEL</sequence>
<protein>
    <submittedName>
        <fullName evidence="1">Uncharacterized protein</fullName>
    </submittedName>
</protein>
<dbReference type="EMBL" id="KN838761">
    <property type="protein sequence ID" value="KIJ95301.1"/>
    <property type="molecule type" value="Genomic_DNA"/>
</dbReference>
<evidence type="ECO:0000313" key="2">
    <source>
        <dbReference type="Proteomes" id="UP000054477"/>
    </source>
</evidence>
<reference evidence="1 2" key="1">
    <citation type="submission" date="2014-04" db="EMBL/GenBank/DDBJ databases">
        <authorList>
            <consortium name="DOE Joint Genome Institute"/>
            <person name="Kuo A."/>
            <person name="Kohler A."/>
            <person name="Nagy L.G."/>
            <person name="Floudas D."/>
            <person name="Copeland A."/>
            <person name="Barry K.W."/>
            <person name="Cichocki N."/>
            <person name="Veneault-Fourrey C."/>
            <person name="LaButti K."/>
            <person name="Lindquist E.A."/>
            <person name="Lipzen A."/>
            <person name="Lundell T."/>
            <person name="Morin E."/>
            <person name="Murat C."/>
            <person name="Sun H."/>
            <person name="Tunlid A."/>
            <person name="Henrissat B."/>
            <person name="Grigoriev I.V."/>
            <person name="Hibbett D.S."/>
            <person name="Martin F."/>
            <person name="Nordberg H.P."/>
            <person name="Cantor M.N."/>
            <person name="Hua S.X."/>
        </authorList>
    </citation>
    <scope>NUCLEOTIDE SEQUENCE [LARGE SCALE GENOMIC DNA]</scope>
    <source>
        <strain evidence="1 2">LaAM-08-1</strain>
    </source>
</reference>
<dbReference type="Proteomes" id="UP000054477">
    <property type="component" value="Unassembled WGS sequence"/>
</dbReference>
<name>A0A0C9XC05_9AGAR</name>
<organism evidence="1 2">
    <name type="scientific">Laccaria amethystina LaAM-08-1</name>
    <dbReference type="NCBI Taxonomy" id="1095629"/>
    <lineage>
        <taxon>Eukaryota</taxon>
        <taxon>Fungi</taxon>
        <taxon>Dikarya</taxon>
        <taxon>Basidiomycota</taxon>
        <taxon>Agaricomycotina</taxon>
        <taxon>Agaricomycetes</taxon>
        <taxon>Agaricomycetidae</taxon>
        <taxon>Agaricales</taxon>
        <taxon>Agaricineae</taxon>
        <taxon>Hydnangiaceae</taxon>
        <taxon>Laccaria</taxon>
    </lineage>
</organism>
<keyword evidence="2" id="KW-1185">Reference proteome</keyword>
<accession>A0A0C9XC05</accession>
<reference evidence="2" key="2">
    <citation type="submission" date="2015-01" db="EMBL/GenBank/DDBJ databases">
        <title>Evolutionary Origins and Diversification of the Mycorrhizal Mutualists.</title>
        <authorList>
            <consortium name="DOE Joint Genome Institute"/>
            <consortium name="Mycorrhizal Genomics Consortium"/>
            <person name="Kohler A."/>
            <person name="Kuo A."/>
            <person name="Nagy L.G."/>
            <person name="Floudas D."/>
            <person name="Copeland A."/>
            <person name="Barry K.W."/>
            <person name="Cichocki N."/>
            <person name="Veneault-Fourrey C."/>
            <person name="LaButti K."/>
            <person name="Lindquist E.A."/>
            <person name="Lipzen A."/>
            <person name="Lundell T."/>
            <person name="Morin E."/>
            <person name="Murat C."/>
            <person name="Riley R."/>
            <person name="Ohm R."/>
            <person name="Sun H."/>
            <person name="Tunlid A."/>
            <person name="Henrissat B."/>
            <person name="Grigoriev I.V."/>
            <person name="Hibbett D.S."/>
            <person name="Martin F."/>
        </authorList>
    </citation>
    <scope>NUCLEOTIDE SEQUENCE [LARGE SCALE GENOMIC DNA]</scope>
    <source>
        <strain evidence="2">LaAM-08-1</strain>
    </source>
</reference>
<proteinExistence type="predicted"/>
<dbReference type="HOGENOM" id="CLU_2942109_0_0_1"/>